<dbReference type="GO" id="GO:0043138">
    <property type="term" value="F:3'-5' DNA helicase activity"/>
    <property type="evidence" value="ECO:0007669"/>
    <property type="project" value="UniProtKB-EC"/>
</dbReference>
<dbReference type="PANTHER" id="PTHR11070:SF67">
    <property type="entry name" value="DNA 3'-5' HELICASE"/>
    <property type="match status" value="1"/>
</dbReference>
<dbReference type="PROSITE" id="PS51217">
    <property type="entry name" value="UVRD_HELICASE_CTER"/>
    <property type="match status" value="1"/>
</dbReference>
<evidence type="ECO:0000256" key="2">
    <source>
        <dbReference type="ARBA" id="ARBA00022801"/>
    </source>
</evidence>
<evidence type="ECO:0000256" key="5">
    <source>
        <dbReference type="ARBA" id="ARBA00023235"/>
    </source>
</evidence>
<keyword evidence="5" id="KW-0413">Isomerase</keyword>
<keyword evidence="1 9" id="KW-0547">Nucleotide-binding</keyword>
<dbReference type="Gene3D" id="3.40.50.300">
    <property type="entry name" value="P-loop containing nucleotide triphosphate hydrolases"/>
    <property type="match status" value="4"/>
</dbReference>
<feature type="domain" description="UvrD-like helicase ATP-binding" evidence="10">
    <location>
        <begin position="421"/>
        <end position="745"/>
    </location>
</feature>
<dbReference type="RefSeq" id="WP_366290924.1">
    <property type="nucleotide sequence ID" value="NZ_CP159992.1"/>
</dbReference>
<dbReference type="GO" id="GO:0000725">
    <property type="term" value="P:recombinational repair"/>
    <property type="evidence" value="ECO:0007669"/>
    <property type="project" value="TreeGrafter"/>
</dbReference>
<dbReference type="Pfam" id="PF13361">
    <property type="entry name" value="UvrD_C"/>
    <property type="match status" value="1"/>
</dbReference>
<dbReference type="InterPro" id="IPR000212">
    <property type="entry name" value="DNA_helicase_UvrD/REP"/>
</dbReference>
<keyword evidence="4 9" id="KW-0067">ATP-binding</keyword>
<dbReference type="PANTHER" id="PTHR11070">
    <property type="entry name" value="UVRD / RECB / PCRA DNA HELICASE FAMILY MEMBER"/>
    <property type="match status" value="1"/>
</dbReference>
<dbReference type="Pfam" id="PF00580">
    <property type="entry name" value="UvrD-helicase"/>
    <property type="match status" value="1"/>
</dbReference>
<comment type="catalytic activity">
    <reaction evidence="8">
        <text>ATP + H2O = ADP + phosphate + H(+)</text>
        <dbReference type="Rhea" id="RHEA:13065"/>
        <dbReference type="ChEBI" id="CHEBI:15377"/>
        <dbReference type="ChEBI" id="CHEBI:15378"/>
        <dbReference type="ChEBI" id="CHEBI:30616"/>
        <dbReference type="ChEBI" id="CHEBI:43474"/>
        <dbReference type="ChEBI" id="CHEBI:456216"/>
        <dbReference type="EC" id="5.6.2.4"/>
    </reaction>
</comment>
<evidence type="ECO:0000313" key="12">
    <source>
        <dbReference type="EMBL" id="XCP93885.1"/>
    </source>
</evidence>
<comment type="catalytic activity">
    <reaction evidence="6">
        <text>Couples ATP hydrolysis with the unwinding of duplex DNA by translocating in the 3'-5' direction.</text>
        <dbReference type="EC" id="5.6.2.4"/>
    </reaction>
</comment>
<feature type="domain" description="UvrD-like helicase C-terminal" evidence="11">
    <location>
        <begin position="752"/>
        <end position="1040"/>
    </location>
</feature>
<dbReference type="EMBL" id="CP159992">
    <property type="protein sequence ID" value="XCP93885.1"/>
    <property type="molecule type" value="Genomic_DNA"/>
</dbReference>
<accession>A0AAU8NBG1</accession>
<keyword evidence="2 9" id="KW-0378">Hydrolase</keyword>
<evidence type="ECO:0000256" key="7">
    <source>
        <dbReference type="ARBA" id="ARBA00034808"/>
    </source>
</evidence>
<feature type="binding site" evidence="9">
    <location>
        <begin position="442"/>
        <end position="449"/>
    </location>
    <ligand>
        <name>ATP</name>
        <dbReference type="ChEBI" id="CHEBI:30616"/>
    </ligand>
</feature>
<dbReference type="GO" id="GO:0016787">
    <property type="term" value="F:hydrolase activity"/>
    <property type="evidence" value="ECO:0007669"/>
    <property type="project" value="UniProtKB-UniRule"/>
</dbReference>
<sequence length="1144" mass="132783">MDHPYSEQEVTVKEIEASFAFAEELYEKNAASQKQFGRGDIIRQKNDFIADHVLGKAAEYALCSFLNSYFDIQFEVDLNVWNDPLIHDEGNDLSVLYLNGNPHHLPFKVDIKGTRKHSKWLVVEKHKITNFKTLVYVIVRLVNLPTGKIFENDPYIYRGKPWKARIEGYAWVSDLMEVYSQTGWFEFKKGDRLLNPNILVPIKDEISQVSASEYQKKLSHLLSRTPEEQKYIGPQLDCLMNFGLPHSWLRSSIEEWNDFADILRREVIPVEGKGTAKPGPASEKQFQETWGYHKYMEVLDTSCRTNTAVVNNFERLDYIMFATDDEPKHSLLAVYTQAETEEKAPVLVELLRKGIKILLFTDTEVVRIPKELTTFQSSRLFQHYKVSERTSQRLSGLFITDGSIQSEKQLLFSQISRECPEFNEEQYAVEHAPPESHLCVEAGAGTGKTTVMIDRILFLIHMTSVPVSALTMITFTREAAQNMFHKLRRAFFQRFQATGAVRYLKLMEELCFMRISTIHSFARELIRELGSELGYGQNMQIRSFNTERKQIIERQIDAKASQWLDQHTIKEKFKEIPLHRMISITDAFWMEMERKGLTREETARIVWGEAKGDSADLHDLFIDLFANCEDEFHQLKTEANAVSLSDLTRQVELVSRREEAFINTAKQISYLFIDEFQDTDDAQIRLAARLVKALKLKLFVVGDIKQSIYRFRGADYTAFDNLRRLMAEQSEALHAFSLRKNYRSAVSILNDMDRLFSAWGGAEYLTYRSSDRLVGMRESTEAAVEIYQVNYKRYDENQRQYTIDLIRRAQETVKLSGEDKIAVLVRTNAQAGRLKAWCDDAGLNTHLEIGGTFFTSSAIQDFAYLIDALLFVKSPSALVNLLNSPYSKTNVHWSSLIPFDGNEAELMEFLEHIEPFSGWKNIQENLRIQPVLSVIRRILDVSNPAMRFMQEQLNLLEAQRPENPENKKESETRAMQYQKNLNHLLELLHQQFSTDFLSLYSLHTWLHMNIAVNREEDEPELDEEEKGNRVRIITVHKSKGLEFHTVILPFTEQVFRYGRSELLLDRRSGSWTAGWNIKENEKIFSSEFYAELNSGETVEVEREEARLLYVAMTRSEERLWIVQNKKYSNQDNWSKLLGMQGDKK</sequence>
<dbReference type="InterPro" id="IPR027417">
    <property type="entry name" value="P-loop_NTPase"/>
</dbReference>
<dbReference type="InterPro" id="IPR014017">
    <property type="entry name" value="DNA_helicase_UvrD-like_C"/>
</dbReference>
<dbReference type="AlphaFoldDB" id="A0AAU8NBG1"/>
<organism evidence="12">
    <name type="scientific">Paenibacillus sp. AN1007</name>
    <dbReference type="NCBI Taxonomy" id="3151385"/>
    <lineage>
        <taxon>Bacteria</taxon>
        <taxon>Bacillati</taxon>
        <taxon>Bacillota</taxon>
        <taxon>Bacilli</taxon>
        <taxon>Bacillales</taxon>
        <taxon>Paenibacillaceae</taxon>
        <taxon>Paenibacillus</taxon>
    </lineage>
</organism>
<evidence type="ECO:0000259" key="10">
    <source>
        <dbReference type="PROSITE" id="PS51198"/>
    </source>
</evidence>
<evidence type="ECO:0000256" key="3">
    <source>
        <dbReference type="ARBA" id="ARBA00022806"/>
    </source>
</evidence>
<name>A0AAU8NBG1_9BACL</name>
<dbReference type="CDD" id="cd17932">
    <property type="entry name" value="DEXQc_UvrD"/>
    <property type="match status" value="1"/>
</dbReference>
<evidence type="ECO:0000256" key="9">
    <source>
        <dbReference type="PROSITE-ProRule" id="PRU00560"/>
    </source>
</evidence>
<protein>
    <recommendedName>
        <fullName evidence="7">DNA 3'-5' helicase</fullName>
        <ecNumber evidence="7">5.6.2.4</ecNumber>
    </recommendedName>
</protein>
<dbReference type="GO" id="GO:0003677">
    <property type="term" value="F:DNA binding"/>
    <property type="evidence" value="ECO:0007669"/>
    <property type="project" value="InterPro"/>
</dbReference>
<reference evidence="12" key="1">
    <citation type="submission" date="2024-05" db="EMBL/GenBank/DDBJ databases">
        <title>Draft genome assemblies of 36 bacteria isolated from hibernating arctic ground squirrels.</title>
        <authorList>
            <person name="McKee H."/>
            <person name="Mullen L."/>
            <person name="Drown D.M."/>
            <person name="Duddleston K.N."/>
        </authorList>
    </citation>
    <scope>NUCLEOTIDE SEQUENCE</scope>
    <source>
        <strain evidence="12">AN1007</strain>
    </source>
</reference>
<dbReference type="PROSITE" id="PS51198">
    <property type="entry name" value="UVRD_HELICASE_ATP_BIND"/>
    <property type="match status" value="1"/>
</dbReference>
<dbReference type="GO" id="GO:0005829">
    <property type="term" value="C:cytosol"/>
    <property type="evidence" value="ECO:0007669"/>
    <property type="project" value="TreeGrafter"/>
</dbReference>
<dbReference type="EC" id="5.6.2.4" evidence="7"/>
<dbReference type="GO" id="GO:0005524">
    <property type="term" value="F:ATP binding"/>
    <property type="evidence" value="ECO:0007669"/>
    <property type="project" value="UniProtKB-UniRule"/>
</dbReference>
<evidence type="ECO:0000259" key="11">
    <source>
        <dbReference type="PROSITE" id="PS51217"/>
    </source>
</evidence>
<keyword evidence="3 9" id="KW-0347">Helicase</keyword>
<evidence type="ECO:0000256" key="1">
    <source>
        <dbReference type="ARBA" id="ARBA00022741"/>
    </source>
</evidence>
<dbReference type="InterPro" id="IPR014016">
    <property type="entry name" value="UvrD-like_ATP-bd"/>
</dbReference>
<dbReference type="SUPFAM" id="SSF52540">
    <property type="entry name" value="P-loop containing nucleoside triphosphate hydrolases"/>
    <property type="match status" value="1"/>
</dbReference>
<proteinExistence type="predicted"/>
<evidence type="ECO:0000256" key="6">
    <source>
        <dbReference type="ARBA" id="ARBA00034617"/>
    </source>
</evidence>
<gene>
    <name evidence="12" type="ORF">ABXS70_22225</name>
</gene>
<evidence type="ECO:0000256" key="4">
    <source>
        <dbReference type="ARBA" id="ARBA00022840"/>
    </source>
</evidence>
<evidence type="ECO:0000256" key="8">
    <source>
        <dbReference type="ARBA" id="ARBA00048988"/>
    </source>
</evidence>